<feature type="chain" id="PRO_5005466167" evidence="4">
    <location>
        <begin position="23"/>
        <end position="374"/>
    </location>
</feature>
<dbReference type="InterPro" id="IPR051909">
    <property type="entry name" value="MFP_Cation_Efflux"/>
</dbReference>
<dbReference type="Proteomes" id="UP000064967">
    <property type="component" value="Chromosome"/>
</dbReference>
<dbReference type="PANTHER" id="PTHR30097:SF16">
    <property type="entry name" value="CATION EFFLUX SYSTEM (CZCB-LIKE)"/>
    <property type="match status" value="1"/>
</dbReference>
<dbReference type="Gene3D" id="2.40.50.100">
    <property type="match status" value="1"/>
</dbReference>
<evidence type="ECO:0000256" key="4">
    <source>
        <dbReference type="SAM" id="SignalP"/>
    </source>
</evidence>
<dbReference type="GO" id="GO:0016020">
    <property type="term" value="C:membrane"/>
    <property type="evidence" value="ECO:0007669"/>
    <property type="project" value="InterPro"/>
</dbReference>
<dbReference type="KEGG" id="llu:AKJ09_03089"/>
<evidence type="ECO:0000259" key="5">
    <source>
        <dbReference type="Pfam" id="PF25954"/>
    </source>
</evidence>
<dbReference type="EMBL" id="CP012333">
    <property type="protein sequence ID" value="AKU96425.1"/>
    <property type="molecule type" value="Genomic_DNA"/>
</dbReference>
<protein>
    <submittedName>
        <fullName evidence="7">Putative Co/Zn/Cd efflux system membrane fusion protein</fullName>
    </submittedName>
</protein>
<dbReference type="Pfam" id="PF25954">
    <property type="entry name" value="Beta-barrel_RND_2"/>
    <property type="match status" value="1"/>
</dbReference>
<evidence type="ECO:0000259" key="6">
    <source>
        <dbReference type="Pfam" id="PF25973"/>
    </source>
</evidence>
<accession>A0A0K1PSA8</accession>
<dbReference type="Gene3D" id="1.10.287.470">
    <property type="entry name" value="Helix hairpin bin"/>
    <property type="match status" value="1"/>
</dbReference>
<dbReference type="Gene3D" id="2.40.420.20">
    <property type="match status" value="1"/>
</dbReference>
<dbReference type="FunFam" id="2.40.30.170:FF:000010">
    <property type="entry name" value="Efflux RND transporter periplasmic adaptor subunit"/>
    <property type="match status" value="1"/>
</dbReference>
<keyword evidence="3" id="KW-0175">Coiled coil</keyword>
<dbReference type="GO" id="GO:0022857">
    <property type="term" value="F:transmembrane transporter activity"/>
    <property type="evidence" value="ECO:0007669"/>
    <property type="project" value="InterPro"/>
</dbReference>
<feature type="domain" description="CzcB-like barrel-sandwich hybrid" evidence="6">
    <location>
        <begin position="75"/>
        <end position="205"/>
    </location>
</feature>
<comment type="similarity">
    <text evidence="1">Belongs to the membrane fusion protein (MFP) (TC 8.A.1) family.</text>
</comment>
<dbReference type="InterPro" id="IPR058647">
    <property type="entry name" value="BSH_CzcB-like"/>
</dbReference>
<proteinExistence type="inferred from homology"/>
<feature type="domain" description="CusB-like beta-barrel" evidence="5">
    <location>
        <begin position="223"/>
        <end position="298"/>
    </location>
</feature>
<dbReference type="InterPro" id="IPR006143">
    <property type="entry name" value="RND_pump_MFP"/>
</dbReference>
<dbReference type="Pfam" id="PF25973">
    <property type="entry name" value="BSH_CzcB"/>
    <property type="match status" value="1"/>
</dbReference>
<evidence type="ECO:0000256" key="3">
    <source>
        <dbReference type="SAM" id="Coils"/>
    </source>
</evidence>
<feature type="signal peptide" evidence="4">
    <location>
        <begin position="1"/>
        <end position="22"/>
    </location>
</feature>
<evidence type="ECO:0000256" key="2">
    <source>
        <dbReference type="ARBA" id="ARBA00022448"/>
    </source>
</evidence>
<evidence type="ECO:0000313" key="8">
    <source>
        <dbReference type="Proteomes" id="UP000064967"/>
    </source>
</evidence>
<dbReference type="PATRIC" id="fig|1391654.3.peg.3125"/>
<gene>
    <name evidence="7" type="ORF">AKJ09_03089</name>
</gene>
<keyword evidence="4" id="KW-0732">Signal</keyword>
<dbReference type="PROSITE" id="PS51257">
    <property type="entry name" value="PROKAR_LIPOPROTEIN"/>
    <property type="match status" value="1"/>
</dbReference>
<dbReference type="RefSeq" id="WP_169927529.1">
    <property type="nucleotide sequence ID" value="NZ_CP012333.1"/>
</dbReference>
<organism evidence="7 8">
    <name type="scientific">Labilithrix luteola</name>
    <dbReference type="NCBI Taxonomy" id="1391654"/>
    <lineage>
        <taxon>Bacteria</taxon>
        <taxon>Pseudomonadati</taxon>
        <taxon>Myxococcota</taxon>
        <taxon>Polyangia</taxon>
        <taxon>Polyangiales</taxon>
        <taxon>Labilitrichaceae</taxon>
        <taxon>Labilithrix</taxon>
    </lineage>
</organism>
<evidence type="ECO:0000256" key="1">
    <source>
        <dbReference type="ARBA" id="ARBA00009477"/>
    </source>
</evidence>
<dbReference type="SUPFAM" id="SSF111369">
    <property type="entry name" value="HlyD-like secretion proteins"/>
    <property type="match status" value="1"/>
</dbReference>
<keyword evidence="8" id="KW-1185">Reference proteome</keyword>
<reference evidence="7 8" key="1">
    <citation type="submission" date="2015-08" db="EMBL/GenBank/DDBJ databases">
        <authorList>
            <person name="Babu N.S."/>
            <person name="Beckwith C.J."/>
            <person name="Beseler K.G."/>
            <person name="Brison A."/>
            <person name="Carone J.V."/>
            <person name="Caskin T.P."/>
            <person name="Diamond M."/>
            <person name="Durham M.E."/>
            <person name="Foxe J.M."/>
            <person name="Go M."/>
            <person name="Henderson B.A."/>
            <person name="Jones I.B."/>
            <person name="McGettigan J.A."/>
            <person name="Micheletti S.J."/>
            <person name="Nasrallah M.E."/>
            <person name="Ortiz D."/>
            <person name="Piller C.R."/>
            <person name="Privatt S.R."/>
            <person name="Schneider S.L."/>
            <person name="Sharp S."/>
            <person name="Smith T.C."/>
            <person name="Stanton J.D."/>
            <person name="Ullery H.E."/>
            <person name="Wilson R.J."/>
            <person name="Serrano M.G."/>
            <person name="Buck G."/>
            <person name="Lee V."/>
            <person name="Wang Y."/>
            <person name="Carvalho R."/>
            <person name="Voegtly L."/>
            <person name="Shi R."/>
            <person name="Duckworth R."/>
            <person name="Johnson A."/>
            <person name="Loviza R."/>
            <person name="Walstead R."/>
            <person name="Shah Z."/>
            <person name="Kiflezghi M."/>
            <person name="Wade K."/>
            <person name="Ball S.L."/>
            <person name="Bradley K.W."/>
            <person name="Asai D.J."/>
            <person name="Bowman C.A."/>
            <person name="Russell D.A."/>
            <person name="Pope W.H."/>
            <person name="Jacobs-Sera D."/>
            <person name="Hendrix R.W."/>
            <person name="Hatfull G.F."/>
        </authorList>
    </citation>
    <scope>NUCLEOTIDE SEQUENCE [LARGE SCALE GENOMIC DNA]</scope>
    <source>
        <strain evidence="7 8">DSM 27648</strain>
    </source>
</reference>
<name>A0A0K1PSA8_9BACT</name>
<dbReference type="NCBIfam" id="TIGR01730">
    <property type="entry name" value="RND_mfp"/>
    <property type="match status" value="1"/>
</dbReference>
<dbReference type="AlphaFoldDB" id="A0A0K1PSA8"/>
<sequence length="374" mass="40736">MNAHRWPLLFALLIGTAGCNHKANALTTPPGPLNEALLTQEQIKKMRIATAVVDLQDVDDTVLTTGKVAYDDQQVVHVFSPVAGKAVKVLAQLGNHVKKGDPLVVIESPDIGVATSDLSKAKADLIAAGHDYQRQKELLETHATSQKDFETAADNYRKAKAEVERAEQKARLFRQGDVTGQTYTLRSDLEGEVFMKAISPGMEIAGQYGGGTTELFTIGHASKVWVLADVFELDIRRVKLGAKVVVNVASWPERMFEGTVDWISGALDTNTHATKVRCTFDNSDGALKPEMFATMRISVDVKKAIAIPRSSVLRFGDQTVVFVHRGTKDGKESFERLPVTVDEGEGSEWLTVEHGLEKGDKIVTDGALLLSGML</sequence>
<evidence type="ECO:0000313" key="7">
    <source>
        <dbReference type="EMBL" id="AKU96425.1"/>
    </source>
</evidence>
<feature type="coiled-coil region" evidence="3">
    <location>
        <begin position="149"/>
        <end position="176"/>
    </location>
</feature>
<dbReference type="PANTHER" id="PTHR30097">
    <property type="entry name" value="CATION EFFLUX SYSTEM PROTEIN CUSB"/>
    <property type="match status" value="1"/>
</dbReference>
<keyword evidence="2" id="KW-0813">Transport</keyword>
<dbReference type="Gene3D" id="2.40.30.170">
    <property type="match status" value="1"/>
</dbReference>
<dbReference type="STRING" id="1391654.AKJ09_03089"/>
<dbReference type="InterPro" id="IPR058792">
    <property type="entry name" value="Beta-barrel_RND_2"/>
</dbReference>